<sequence length="102" mass="11157">MSLLSKLNNRNDLCLKRRLPATKLHLCRPELGRLLSLVSEGVGILASDPIQNLTEGLLTLTKGKKFMTLVILLPGNSVSYPFVRPQIVVLAILALADPQPTE</sequence>
<evidence type="ECO:0000313" key="2">
    <source>
        <dbReference type="Proteomes" id="UP001143304"/>
    </source>
</evidence>
<comment type="caution">
    <text evidence="1">The sequence shown here is derived from an EMBL/GenBank/DDBJ whole genome shotgun (WGS) entry which is preliminary data.</text>
</comment>
<dbReference type="RefSeq" id="WP_279250532.1">
    <property type="nucleotide sequence ID" value="NZ_SHNO01000001.1"/>
</dbReference>
<evidence type="ECO:0000313" key="1">
    <source>
        <dbReference type="EMBL" id="MCX2978841.1"/>
    </source>
</evidence>
<organism evidence="1 2">
    <name type="scientific">Candidatus Marimicrobium litorale</name>
    <dbReference type="NCBI Taxonomy" id="2518991"/>
    <lineage>
        <taxon>Bacteria</taxon>
        <taxon>Pseudomonadati</taxon>
        <taxon>Pseudomonadota</taxon>
        <taxon>Gammaproteobacteria</taxon>
        <taxon>Cellvibrionales</taxon>
        <taxon>Halieaceae</taxon>
        <taxon>Marimicrobium</taxon>
    </lineage>
</organism>
<reference evidence="1" key="1">
    <citation type="submission" date="2019-02" db="EMBL/GenBank/DDBJ databases">
        <authorList>
            <person name="Li S.-H."/>
        </authorList>
    </citation>
    <scope>NUCLEOTIDE SEQUENCE</scope>
    <source>
        <strain evidence="1">IMCC11814</strain>
    </source>
</reference>
<proteinExistence type="predicted"/>
<gene>
    <name evidence="1" type="ORF">EYC82_15860</name>
</gene>
<name>A0ABT3TAJ8_9GAMM</name>
<keyword evidence="2" id="KW-1185">Reference proteome</keyword>
<protein>
    <submittedName>
        <fullName evidence="1">Uncharacterized protein</fullName>
    </submittedName>
</protein>
<dbReference type="Proteomes" id="UP001143304">
    <property type="component" value="Unassembled WGS sequence"/>
</dbReference>
<dbReference type="EMBL" id="SHNO01000001">
    <property type="protein sequence ID" value="MCX2978841.1"/>
    <property type="molecule type" value="Genomic_DNA"/>
</dbReference>
<accession>A0ABT3TAJ8</accession>